<organism evidence="2 3">
    <name type="scientific">Hyaloscypha bicolor E</name>
    <dbReference type="NCBI Taxonomy" id="1095630"/>
    <lineage>
        <taxon>Eukaryota</taxon>
        <taxon>Fungi</taxon>
        <taxon>Dikarya</taxon>
        <taxon>Ascomycota</taxon>
        <taxon>Pezizomycotina</taxon>
        <taxon>Leotiomycetes</taxon>
        <taxon>Helotiales</taxon>
        <taxon>Hyaloscyphaceae</taxon>
        <taxon>Hyaloscypha</taxon>
        <taxon>Hyaloscypha bicolor</taxon>
    </lineage>
</organism>
<sequence>MICTTWGRQEDIVGDLTQILQDVGYQDALPDFEVLQRQLVLNGTVTEYLRNMGGVTALMAWNGNRLTGIDPNEQWIIELKAWMEASLLQARYMMSSILLKPQAPSDALQYTQTSKYCSRIMFLDGNYTNFDFIQLLIIVCCFVLLCALSFESGLLAAARQLCTFCGNVIGGAAVALGEMRQPVLKHLQAARWSASRPLWPWRRGPSVQASIGGIWLGRSQRYSSSFECGRGLGP</sequence>
<dbReference type="InParanoid" id="A0A2J6TGX4"/>
<feature type="transmembrane region" description="Helical" evidence="1">
    <location>
        <begin position="129"/>
        <end position="150"/>
    </location>
</feature>
<dbReference type="GeneID" id="36596469"/>
<protein>
    <submittedName>
        <fullName evidence="2">Uncharacterized protein</fullName>
    </submittedName>
</protein>
<name>A0A2J6TGX4_9HELO</name>
<evidence type="ECO:0000256" key="1">
    <source>
        <dbReference type="SAM" id="Phobius"/>
    </source>
</evidence>
<dbReference type="EMBL" id="KZ613783">
    <property type="protein sequence ID" value="PMD62285.1"/>
    <property type="molecule type" value="Genomic_DNA"/>
</dbReference>
<keyword evidence="1" id="KW-0472">Membrane</keyword>
<keyword evidence="1" id="KW-1133">Transmembrane helix</keyword>
<dbReference type="OrthoDB" id="3540210at2759"/>
<keyword evidence="3" id="KW-1185">Reference proteome</keyword>
<gene>
    <name evidence="2" type="ORF">K444DRAFT_716808</name>
</gene>
<dbReference type="Proteomes" id="UP000235371">
    <property type="component" value="Unassembled WGS sequence"/>
</dbReference>
<dbReference type="RefSeq" id="XP_024739189.1">
    <property type="nucleotide sequence ID" value="XM_024888393.1"/>
</dbReference>
<evidence type="ECO:0000313" key="2">
    <source>
        <dbReference type="EMBL" id="PMD62285.1"/>
    </source>
</evidence>
<proteinExistence type="predicted"/>
<keyword evidence="1" id="KW-0812">Transmembrane</keyword>
<evidence type="ECO:0000313" key="3">
    <source>
        <dbReference type="Proteomes" id="UP000235371"/>
    </source>
</evidence>
<reference evidence="2 3" key="1">
    <citation type="submission" date="2016-04" db="EMBL/GenBank/DDBJ databases">
        <title>A degradative enzymes factory behind the ericoid mycorrhizal symbiosis.</title>
        <authorList>
            <consortium name="DOE Joint Genome Institute"/>
            <person name="Martino E."/>
            <person name="Morin E."/>
            <person name="Grelet G."/>
            <person name="Kuo A."/>
            <person name="Kohler A."/>
            <person name="Daghino S."/>
            <person name="Barry K."/>
            <person name="Choi C."/>
            <person name="Cichocki N."/>
            <person name="Clum A."/>
            <person name="Copeland A."/>
            <person name="Hainaut M."/>
            <person name="Haridas S."/>
            <person name="Labutti K."/>
            <person name="Lindquist E."/>
            <person name="Lipzen A."/>
            <person name="Khouja H.-R."/>
            <person name="Murat C."/>
            <person name="Ohm R."/>
            <person name="Olson A."/>
            <person name="Spatafora J."/>
            <person name="Veneault-Fourrey C."/>
            <person name="Henrissat B."/>
            <person name="Grigoriev I."/>
            <person name="Martin F."/>
            <person name="Perotto S."/>
        </authorList>
    </citation>
    <scope>NUCLEOTIDE SEQUENCE [LARGE SCALE GENOMIC DNA]</scope>
    <source>
        <strain evidence="2 3">E</strain>
    </source>
</reference>
<accession>A0A2J6TGX4</accession>
<dbReference type="AlphaFoldDB" id="A0A2J6TGX4"/>